<dbReference type="OrthoDB" id="5318045at2"/>
<proteinExistence type="predicted"/>
<comment type="catalytic activity">
    <reaction evidence="8">
        <text>ATP + H2O = ADP + phosphate + H(+)</text>
        <dbReference type="Rhea" id="RHEA:13065"/>
        <dbReference type="ChEBI" id="CHEBI:15377"/>
        <dbReference type="ChEBI" id="CHEBI:15378"/>
        <dbReference type="ChEBI" id="CHEBI:30616"/>
        <dbReference type="ChEBI" id="CHEBI:43474"/>
        <dbReference type="ChEBI" id="CHEBI:456216"/>
        <dbReference type="EC" id="5.6.2.4"/>
    </reaction>
</comment>
<dbReference type="Pfam" id="PF00580">
    <property type="entry name" value="UvrD-helicase"/>
    <property type="match status" value="1"/>
</dbReference>
<dbReference type="Gene3D" id="3.40.50.300">
    <property type="entry name" value="P-loop containing nucleotide triphosphate hydrolases"/>
    <property type="match status" value="2"/>
</dbReference>
<dbReference type="GO" id="GO:0005524">
    <property type="term" value="F:ATP binding"/>
    <property type="evidence" value="ECO:0007669"/>
    <property type="project" value="UniProtKB-KW"/>
</dbReference>
<dbReference type="Pfam" id="PF13361">
    <property type="entry name" value="UvrD_C"/>
    <property type="match status" value="1"/>
</dbReference>
<evidence type="ECO:0000259" key="10">
    <source>
        <dbReference type="Pfam" id="PF13361"/>
    </source>
</evidence>
<keyword evidence="2" id="KW-0378">Hydrolase</keyword>
<dbReference type="InterPro" id="IPR014016">
    <property type="entry name" value="UvrD-like_ATP-bd"/>
</dbReference>
<keyword evidence="3" id="KW-0347">Helicase</keyword>
<dbReference type="RefSeq" id="WP_081938126.1">
    <property type="nucleotide sequence ID" value="NZ_JPGK01000005.1"/>
</dbReference>
<dbReference type="GO" id="GO:0016887">
    <property type="term" value="F:ATP hydrolysis activity"/>
    <property type="evidence" value="ECO:0007669"/>
    <property type="project" value="RHEA"/>
</dbReference>
<evidence type="ECO:0000259" key="9">
    <source>
        <dbReference type="Pfam" id="PF00580"/>
    </source>
</evidence>
<dbReference type="PANTHER" id="PTHR11070">
    <property type="entry name" value="UVRD / RECB / PCRA DNA HELICASE FAMILY MEMBER"/>
    <property type="match status" value="1"/>
</dbReference>
<name>A0A2I2MFA8_9BACT</name>
<evidence type="ECO:0000256" key="1">
    <source>
        <dbReference type="ARBA" id="ARBA00022741"/>
    </source>
</evidence>
<dbReference type="EMBL" id="LT966316">
    <property type="protein sequence ID" value="SOU92399.1"/>
    <property type="molecule type" value="Genomic_DNA"/>
</dbReference>
<feature type="domain" description="UvrD-like helicase ATP-binding" evidence="9">
    <location>
        <begin position="246"/>
        <end position="294"/>
    </location>
</feature>
<evidence type="ECO:0000256" key="3">
    <source>
        <dbReference type="ARBA" id="ARBA00022806"/>
    </source>
</evidence>
<dbReference type="GO" id="GO:0003677">
    <property type="term" value="F:DNA binding"/>
    <property type="evidence" value="ECO:0007669"/>
    <property type="project" value="InterPro"/>
</dbReference>
<organism evidence="11">
    <name type="scientific">Leptospirillum ferriphilum</name>
    <dbReference type="NCBI Taxonomy" id="178606"/>
    <lineage>
        <taxon>Bacteria</taxon>
        <taxon>Pseudomonadati</taxon>
        <taxon>Nitrospirota</taxon>
        <taxon>Nitrospiria</taxon>
        <taxon>Nitrospirales</taxon>
        <taxon>Nitrospiraceae</taxon>
        <taxon>Leptospirillum</taxon>
    </lineage>
</organism>
<dbReference type="SUPFAM" id="SSF52540">
    <property type="entry name" value="P-loop containing nucleoside triphosphate hydrolases"/>
    <property type="match status" value="1"/>
</dbReference>
<protein>
    <recommendedName>
        <fullName evidence="7">DNA 3'-5' helicase</fullName>
        <ecNumber evidence="7">5.6.2.4</ecNumber>
    </recommendedName>
</protein>
<evidence type="ECO:0000313" key="11">
    <source>
        <dbReference type="EMBL" id="SOU92399.1"/>
    </source>
</evidence>
<dbReference type="GO" id="GO:0000725">
    <property type="term" value="P:recombinational repair"/>
    <property type="evidence" value="ECO:0007669"/>
    <property type="project" value="TreeGrafter"/>
</dbReference>
<comment type="catalytic activity">
    <reaction evidence="6">
        <text>Couples ATP hydrolysis with the unwinding of duplex DNA by translocating in the 3'-5' direction.</text>
        <dbReference type="EC" id="5.6.2.4"/>
    </reaction>
</comment>
<evidence type="ECO:0000256" key="4">
    <source>
        <dbReference type="ARBA" id="ARBA00022840"/>
    </source>
</evidence>
<evidence type="ECO:0000256" key="7">
    <source>
        <dbReference type="ARBA" id="ARBA00034808"/>
    </source>
</evidence>
<evidence type="ECO:0000256" key="8">
    <source>
        <dbReference type="ARBA" id="ARBA00048988"/>
    </source>
</evidence>
<dbReference type="GO" id="GO:0043138">
    <property type="term" value="F:3'-5' DNA helicase activity"/>
    <property type="evidence" value="ECO:0007669"/>
    <property type="project" value="UniProtKB-EC"/>
</dbReference>
<dbReference type="InterPro" id="IPR000212">
    <property type="entry name" value="DNA_helicase_UvrD/REP"/>
</dbReference>
<evidence type="ECO:0000256" key="5">
    <source>
        <dbReference type="ARBA" id="ARBA00023235"/>
    </source>
</evidence>
<keyword evidence="1" id="KW-0547">Nucleotide-binding</keyword>
<accession>A0A2I2MFA8</accession>
<dbReference type="AlphaFoldDB" id="A0A2I2MFA8"/>
<gene>
    <name evidence="11" type="ORF">LFTS_01026</name>
</gene>
<keyword evidence="5" id="KW-0413">Isomerase</keyword>
<sequence length="530" mass="58996">MADLIPTQEQSLVTHMASTGKDVKVMACAGSGKTSTLLFVAERLSPKCGLYLAFNKDLAKFAKKKFSGLPVECMTLHGMAFSGAFHASNLFAGKPFQGGILSGSVVADALGYSYLKFLDRDVSPSQFAYLCLDAVRRFCHSAEETLSLKHVYIGEKYQKFFLFVRQETEFHLSQAKASGNPSAITLWNNKLDALLSAHRCFRQEILDGAIMLWKSMNDPLGLPVTHDVYLKRYVEAIAAKDLPLPDIRYAMIDEFQDSNGITIKLVEAFQQSGIQVVFVGDPYQQIYEWRGSVNAFDLVQSDQEARLSQSFRFGFVIANAVNDYMSSVFPGWQEISGASPVSGSIGPIDGFTNAILCRTNSGAVESLIDHLDRGIIPKVSDGRAMSNEIEDICALQSGLRVRSSSDYSVFRSYQELLEYSESNDGLHVRTLLKIIEKNDPSFLINALRHASSLRSSETRPHILTVHKAKGLEWNSVSLQKDFPSMEKIARKDEEKRLAYVAMTRGKECLDHRSLFLEETDHNSDKEGISL</sequence>
<dbReference type="InterPro" id="IPR014017">
    <property type="entry name" value="DNA_helicase_UvrD-like_C"/>
</dbReference>
<evidence type="ECO:0000256" key="2">
    <source>
        <dbReference type="ARBA" id="ARBA00022801"/>
    </source>
</evidence>
<keyword evidence="4" id="KW-0067">ATP-binding</keyword>
<dbReference type="InterPro" id="IPR027417">
    <property type="entry name" value="P-loop_NTPase"/>
</dbReference>
<feature type="domain" description="UvrD-like helicase C-terminal" evidence="10">
    <location>
        <begin position="416"/>
        <end position="509"/>
    </location>
</feature>
<dbReference type="EC" id="5.6.2.4" evidence="7"/>
<dbReference type="PANTHER" id="PTHR11070:SF30">
    <property type="entry name" value="F-BOX DNA HELICASE 1"/>
    <property type="match status" value="1"/>
</dbReference>
<reference evidence="11" key="1">
    <citation type="submission" date="2017-12" db="EMBL/GenBank/DDBJ databases">
        <authorList>
            <consortium name="SysMetEx"/>
        </authorList>
    </citation>
    <scope>NUCLEOTIDE SEQUENCE</scope>
    <source>
        <strain evidence="11">Pb_238</strain>
    </source>
</reference>
<evidence type="ECO:0000256" key="6">
    <source>
        <dbReference type="ARBA" id="ARBA00034617"/>
    </source>
</evidence>